<dbReference type="SUPFAM" id="SSF51735">
    <property type="entry name" value="NAD(P)-binding Rossmann-fold domains"/>
    <property type="match status" value="1"/>
</dbReference>
<dbReference type="InterPro" id="IPR002347">
    <property type="entry name" value="SDR_fam"/>
</dbReference>
<evidence type="ECO:0000313" key="7">
    <source>
        <dbReference type="Proteomes" id="UP001224775"/>
    </source>
</evidence>
<dbReference type="GO" id="GO:0016491">
    <property type="term" value="F:oxidoreductase activity"/>
    <property type="evidence" value="ECO:0007669"/>
    <property type="project" value="UniProtKB-KW"/>
</dbReference>
<dbReference type="PRINTS" id="PR00081">
    <property type="entry name" value="GDHRDH"/>
</dbReference>
<evidence type="ECO:0000256" key="5">
    <source>
        <dbReference type="SAM" id="SignalP"/>
    </source>
</evidence>
<feature type="compositionally biased region" description="Low complexity" evidence="4">
    <location>
        <begin position="56"/>
        <end position="70"/>
    </location>
</feature>
<feature type="region of interest" description="Disordered" evidence="4">
    <location>
        <begin position="51"/>
        <end position="70"/>
    </location>
</feature>
<sequence length="437" mass="48117">MLLKEIAPKHLFFILLLLVTSNTNAFSALPNNAVHLSQYHNRRVITTIRMTRAKQSSSSGTKSASKNTTKMKSNNVRWAIRGIAGEILHNVFLRQISRARKYLGTSKQQRLEEAKKVRLPIKNETALITGATGGIGSKMAHELAFRGYDVIIAARNADLGKDLVLDIQRELENSSSSTIKGTKQTPNISFMEYHADIHLSALDVASKLAVLNETKPLTVLINNAGIMGKAEQLSMKVNLLGPVTLTLALLPLMMKNCNDDKKNVKIINVSSSAHLRATGVFDEEDLRSSSKSLMNIFPDTKDEDLSTYAKSKLALLQFSTLLRHKLPKDNKIQVFDAHPGLVWTPLLRNHIGDKATNTLQKTGLASLIYKSPTEGSRALLAALDHPAGTSEEQLYFVNGQPGGFASPESRDLQQSQQLLDRLIAPELEGIVELPDGW</sequence>
<evidence type="ECO:0000256" key="3">
    <source>
        <dbReference type="RuleBase" id="RU000363"/>
    </source>
</evidence>
<proteinExistence type="inferred from homology"/>
<evidence type="ECO:0000256" key="2">
    <source>
        <dbReference type="ARBA" id="ARBA00023002"/>
    </source>
</evidence>
<dbReference type="PANTHER" id="PTHR24320">
    <property type="entry name" value="RETINOL DEHYDROGENASE"/>
    <property type="match status" value="1"/>
</dbReference>
<organism evidence="6 7">
    <name type="scientific">Skeletonema marinoi</name>
    <dbReference type="NCBI Taxonomy" id="267567"/>
    <lineage>
        <taxon>Eukaryota</taxon>
        <taxon>Sar</taxon>
        <taxon>Stramenopiles</taxon>
        <taxon>Ochrophyta</taxon>
        <taxon>Bacillariophyta</taxon>
        <taxon>Coscinodiscophyceae</taxon>
        <taxon>Thalassiosirophycidae</taxon>
        <taxon>Thalassiosirales</taxon>
        <taxon>Skeletonemataceae</taxon>
        <taxon>Skeletonema</taxon>
        <taxon>Skeletonema marinoi-dohrnii complex</taxon>
    </lineage>
</organism>
<dbReference type="Pfam" id="PF00106">
    <property type="entry name" value="adh_short"/>
    <property type="match status" value="1"/>
</dbReference>
<keyword evidence="2" id="KW-0560">Oxidoreductase</keyword>
<comment type="similarity">
    <text evidence="1 3">Belongs to the short-chain dehydrogenases/reductases (SDR) family.</text>
</comment>
<dbReference type="InterPro" id="IPR036291">
    <property type="entry name" value="NAD(P)-bd_dom_sf"/>
</dbReference>
<dbReference type="PANTHER" id="PTHR24320:SF148">
    <property type="entry name" value="NAD(P)-BINDING ROSSMANN-FOLD SUPERFAMILY PROTEIN"/>
    <property type="match status" value="1"/>
</dbReference>
<name>A0AAD8Y441_9STRA</name>
<comment type="caution">
    <text evidence="6">The sequence shown here is derived from an EMBL/GenBank/DDBJ whole genome shotgun (WGS) entry which is preliminary data.</text>
</comment>
<gene>
    <name evidence="6" type="ORF">QTG54_011120</name>
</gene>
<protein>
    <submittedName>
        <fullName evidence="6">Retinol dehydrogenase-related protein</fullName>
    </submittedName>
</protein>
<keyword evidence="5" id="KW-0732">Signal</keyword>
<dbReference type="PRINTS" id="PR00080">
    <property type="entry name" value="SDRFAMILY"/>
</dbReference>
<dbReference type="Proteomes" id="UP001224775">
    <property type="component" value="Unassembled WGS sequence"/>
</dbReference>
<evidence type="ECO:0000256" key="1">
    <source>
        <dbReference type="ARBA" id="ARBA00006484"/>
    </source>
</evidence>
<evidence type="ECO:0000256" key="4">
    <source>
        <dbReference type="SAM" id="MobiDB-lite"/>
    </source>
</evidence>
<feature type="chain" id="PRO_5042243795" evidence="5">
    <location>
        <begin position="26"/>
        <end position="437"/>
    </location>
</feature>
<evidence type="ECO:0000313" key="6">
    <source>
        <dbReference type="EMBL" id="KAK1738451.1"/>
    </source>
</evidence>
<reference evidence="6" key="1">
    <citation type="submission" date="2023-06" db="EMBL/GenBank/DDBJ databases">
        <title>Survivors Of The Sea: Transcriptome response of Skeletonema marinoi to long-term dormancy.</title>
        <authorList>
            <person name="Pinder M.I.M."/>
            <person name="Kourtchenko O."/>
            <person name="Robertson E.K."/>
            <person name="Larsson T."/>
            <person name="Maumus F."/>
            <person name="Osuna-Cruz C.M."/>
            <person name="Vancaester E."/>
            <person name="Stenow R."/>
            <person name="Vandepoele K."/>
            <person name="Ploug H."/>
            <person name="Bruchert V."/>
            <person name="Godhe A."/>
            <person name="Topel M."/>
        </authorList>
    </citation>
    <scope>NUCLEOTIDE SEQUENCE</scope>
    <source>
        <strain evidence="6">R05AC</strain>
    </source>
</reference>
<keyword evidence="7" id="KW-1185">Reference proteome</keyword>
<dbReference type="EMBL" id="JATAAI010000021">
    <property type="protein sequence ID" value="KAK1738451.1"/>
    <property type="molecule type" value="Genomic_DNA"/>
</dbReference>
<accession>A0AAD8Y441</accession>
<feature type="signal peptide" evidence="5">
    <location>
        <begin position="1"/>
        <end position="25"/>
    </location>
</feature>
<dbReference type="Gene3D" id="3.40.50.720">
    <property type="entry name" value="NAD(P)-binding Rossmann-like Domain"/>
    <property type="match status" value="1"/>
</dbReference>
<dbReference type="AlphaFoldDB" id="A0AAD8Y441"/>